<dbReference type="RefSeq" id="WP_118845397.1">
    <property type="nucleotide sequence ID" value="NZ_CP032092.1"/>
</dbReference>
<proteinExistence type="predicted"/>
<gene>
    <name evidence="2" type="ORF">D0907_20110</name>
</gene>
<reference evidence="2 3" key="1">
    <citation type="submission" date="2018-08" db="EMBL/GenBank/DDBJ databases">
        <title>Draft genome sequence of Pseudoalteromonas donghaensis HJ51.</title>
        <authorList>
            <person name="Oh J."/>
            <person name="Roh D."/>
        </authorList>
    </citation>
    <scope>NUCLEOTIDE SEQUENCE [LARGE SCALE GENOMIC DNA]</scope>
    <source>
        <strain evidence="2 3">HJ51</strain>
        <plasmid evidence="2 3">unnamed2</plasmid>
    </source>
</reference>
<feature type="transmembrane region" description="Helical" evidence="1">
    <location>
        <begin position="16"/>
        <end position="36"/>
    </location>
</feature>
<geneLocation type="plasmid" evidence="2 3">
    <name>unnamed2</name>
</geneLocation>
<dbReference type="EMBL" id="CP032092">
    <property type="protein sequence ID" value="AXV67642.1"/>
    <property type="molecule type" value="Genomic_DNA"/>
</dbReference>
<sequence>MKNPLKLRFNVEENTILRFCTAIIFILLLLGVWQFNHHWNKKHTLKIIDVGAAIDADYTISRFDGDTTKVSATGGTFLVAGVFQVIKGNKLILELSSSGRQKLCDTVQNICFNGYPEFLVDKMPKM</sequence>
<keyword evidence="2" id="KW-0614">Plasmid</keyword>
<dbReference type="AlphaFoldDB" id="A0AAD0WEN1"/>
<evidence type="ECO:0000256" key="1">
    <source>
        <dbReference type="SAM" id="Phobius"/>
    </source>
</evidence>
<keyword evidence="1" id="KW-0472">Membrane</keyword>
<protein>
    <submittedName>
        <fullName evidence="2">Uncharacterized protein</fullName>
    </submittedName>
</protein>
<accession>A0AAD0WEN1</accession>
<organism evidence="2 3">
    <name type="scientific">Pseudoalteromonas lipolytica</name>
    <dbReference type="NCBI Taxonomy" id="570156"/>
    <lineage>
        <taxon>Bacteria</taxon>
        <taxon>Pseudomonadati</taxon>
        <taxon>Pseudomonadota</taxon>
        <taxon>Gammaproteobacteria</taxon>
        <taxon>Alteromonadales</taxon>
        <taxon>Pseudoalteromonadaceae</taxon>
        <taxon>Pseudoalteromonas</taxon>
    </lineage>
</organism>
<name>A0AAD0WEN1_9GAMM</name>
<evidence type="ECO:0000313" key="2">
    <source>
        <dbReference type="EMBL" id="AXV67642.1"/>
    </source>
</evidence>
<keyword evidence="1" id="KW-0812">Transmembrane</keyword>
<dbReference type="KEGG" id="pdj:D0907_20110"/>
<dbReference type="Proteomes" id="UP000264605">
    <property type="component" value="Plasmid unnamed2"/>
</dbReference>
<dbReference type="GeneID" id="99507793"/>
<evidence type="ECO:0000313" key="3">
    <source>
        <dbReference type="Proteomes" id="UP000264605"/>
    </source>
</evidence>
<keyword evidence="1" id="KW-1133">Transmembrane helix</keyword>